<organism evidence="3 4">
    <name type="scientific">Neoroseomonas eburnea</name>
    <dbReference type="NCBI Taxonomy" id="1346889"/>
    <lineage>
        <taxon>Bacteria</taxon>
        <taxon>Pseudomonadati</taxon>
        <taxon>Pseudomonadota</taxon>
        <taxon>Alphaproteobacteria</taxon>
        <taxon>Acetobacterales</taxon>
        <taxon>Acetobacteraceae</taxon>
        <taxon>Neoroseomonas</taxon>
    </lineage>
</organism>
<evidence type="ECO:0000256" key="1">
    <source>
        <dbReference type="SAM" id="MobiDB-lite"/>
    </source>
</evidence>
<dbReference type="InterPro" id="IPR007899">
    <property type="entry name" value="CHAD_dom"/>
</dbReference>
<dbReference type="PROSITE" id="PS51708">
    <property type="entry name" value="CHAD"/>
    <property type="match status" value="1"/>
</dbReference>
<dbReference type="Proteomes" id="UP001138709">
    <property type="component" value="Unassembled WGS sequence"/>
</dbReference>
<evidence type="ECO:0000313" key="4">
    <source>
        <dbReference type="Proteomes" id="UP001138709"/>
    </source>
</evidence>
<reference evidence="3" key="1">
    <citation type="submission" date="2020-01" db="EMBL/GenBank/DDBJ databases">
        <authorList>
            <person name="Rat A."/>
        </authorList>
    </citation>
    <scope>NUCLEOTIDE SEQUENCE</scope>
    <source>
        <strain evidence="3">LMG 31228</strain>
    </source>
</reference>
<dbReference type="Pfam" id="PF05235">
    <property type="entry name" value="CHAD"/>
    <property type="match status" value="1"/>
</dbReference>
<evidence type="ECO:0000313" key="3">
    <source>
        <dbReference type="EMBL" id="MBR0682237.1"/>
    </source>
</evidence>
<accession>A0A9X9XEV1</accession>
<dbReference type="Gene3D" id="1.40.20.10">
    <property type="entry name" value="CHAD domain"/>
    <property type="match status" value="1"/>
</dbReference>
<name>A0A9X9XEV1_9PROT</name>
<dbReference type="EMBL" id="JAAEDL010000017">
    <property type="protein sequence ID" value="MBR0682237.1"/>
    <property type="molecule type" value="Genomic_DNA"/>
</dbReference>
<dbReference type="InterPro" id="IPR038186">
    <property type="entry name" value="CHAD_dom_sf"/>
</dbReference>
<keyword evidence="4" id="KW-1185">Reference proteome</keyword>
<dbReference type="PANTHER" id="PTHR39339:SF1">
    <property type="entry name" value="CHAD DOMAIN-CONTAINING PROTEIN"/>
    <property type="match status" value="1"/>
</dbReference>
<dbReference type="SUPFAM" id="SSF55154">
    <property type="entry name" value="CYTH-like phosphatases"/>
    <property type="match status" value="1"/>
</dbReference>
<gene>
    <name evidence="3" type="ORF">GXW74_17230</name>
</gene>
<dbReference type="SMART" id="SM00880">
    <property type="entry name" value="CHAD"/>
    <property type="match status" value="1"/>
</dbReference>
<comment type="caution">
    <text evidence="3">The sequence shown here is derived from an EMBL/GenBank/DDBJ whole genome shotgun (WGS) entry which is preliminary data.</text>
</comment>
<proteinExistence type="predicted"/>
<evidence type="ECO:0000259" key="2">
    <source>
        <dbReference type="PROSITE" id="PS51708"/>
    </source>
</evidence>
<protein>
    <submittedName>
        <fullName evidence="3">CHAD domain-containing protein</fullName>
    </submittedName>
</protein>
<sequence>MTMSTGAGRSARQPGAEGEAETVELPPVPAAEAPPAPLPRLDFALTPEAASRLARAPVVQAHRSGRTRGASADILWFDTAEGALAAQGLTLQSGRRGARTLLRTLPPPEAPWHPCQPPAEIATLPEGEAPEEAGGAPLVAIAAFTGRRLSFRLALPEGEVAAELLNGRLRAVAAESPTARLSLSGPLPALLAAAQGLSAQVPLLPPLTPLAEEARALATGTPARPHRLGAPDTSGATTVEDAFLRAYGHLLEVVRQQSARIGPDAGPEGVHQTRVALRRLRSVFRVFRAATDGPALRGIDARFREVLAVLGPARDWDVFVAGVGRDVAAAFPEEKRIAALLRAAEARRREAYAAVMAMLEGQPWRLLLLDALGTLLTRAWRAEATVEGLAALDEPVREFGRGILDRRWSRLRRAGEEFETLSAEELHELRLDGKRLRYAAEVFAPIFGAKAGRRFLRRVAALQEGLGVANDAAVARGLARSLTVPGNGARAWAVGVLEGWCEARVAVHRGDAFAAWDRLSGKDRFWSDA</sequence>
<dbReference type="InterPro" id="IPR033469">
    <property type="entry name" value="CYTH-like_dom_sf"/>
</dbReference>
<dbReference type="AlphaFoldDB" id="A0A9X9XEV1"/>
<feature type="domain" description="CHAD" evidence="2">
    <location>
        <begin position="236"/>
        <end position="529"/>
    </location>
</feature>
<feature type="compositionally biased region" description="Pro residues" evidence="1">
    <location>
        <begin position="26"/>
        <end position="38"/>
    </location>
</feature>
<reference evidence="3" key="2">
    <citation type="journal article" date="2021" name="Syst. Appl. Microbiol.">
        <title>Roseomonas hellenica sp. nov., isolated from roots of wild-growing Alkanna tinctoria.</title>
        <authorList>
            <person name="Rat A."/>
            <person name="Naranjo H.D."/>
            <person name="Lebbe L."/>
            <person name="Cnockaert M."/>
            <person name="Krigas N."/>
            <person name="Grigoriadou K."/>
            <person name="Maloupa E."/>
            <person name="Willems A."/>
        </authorList>
    </citation>
    <scope>NUCLEOTIDE SEQUENCE</scope>
    <source>
        <strain evidence="3">LMG 31228</strain>
    </source>
</reference>
<dbReference type="PANTHER" id="PTHR39339">
    <property type="entry name" value="SLR1444 PROTEIN"/>
    <property type="match status" value="1"/>
</dbReference>
<feature type="region of interest" description="Disordered" evidence="1">
    <location>
        <begin position="1"/>
        <end position="41"/>
    </location>
</feature>